<dbReference type="AlphaFoldDB" id="A0A8V0Z4H6"/>
<reference evidence="2" key="2">
    <citation type="submission" date="2025-08" db="UniProtKB">
        <authorList>
            <consortium name="Ensembl"/>
        </authorList>
    </citation>
    <scope>IDENTIFICATION</scope>
    <source>
        <strain evidence="2">broiler</strain>
    </source>
</reference>
<keyword evidence="3" id="KW-1185">Reference proteome</keyword>
<evidence type="ECO:0000313" key="2">
    <source>
        <dbReference type="Ensembl" id="ENSGALP00010028139.1"/>
    </source>
</evidence>
<dbReference type="Ensembl" id="ENSGALT00010047528.1">
    <property type="protein sequence ID" value="ENSGALP00010028139.1"/>
    <property type="gene ID" value="ENSGALG00010019691.1"/>
</dbReference>
<feature type="region of interest" description="Disordered" evidence="1">
    <location>
        <begin position="1"/>
        <end position="49"/>
    </location>
</feature>
<evidence type="ECO:0000313" key="3">
    <source>
        <dbReference type="Proteomes" id="UP000000539"/>
    </source>
</evidence>
<sequence>MLLLENFGQTETRKIKIEPPESKMSSEPEKLAESSDSPSPYPPGQGKQGTMWDAALAWIKKEKDSQTFSDEEETKCFPCISSEESKARIPALSFSQKHWRSIESDQFKMIWWDHSGNCVVID</sequence>
<name>A0A8V0Z4H6_CHICK</name>
<feature type="compositionally biased region" description="Basic and acidic residues" evidence="1">
    <location>
        <begin position="11"/>
        <end position="33"/>
    </location>
</feature>
<protein>
    <submittedName>
        <fullName evidence="2">Uncharacterized protein</fullName>
    </submittedName>
</protein>
<accession>A0A8V0Z4H6</accession>
<dbReference type="Proteomes" id="UP000000539">
    <property type="component" value="Chromosome 2"/>
</dbReference>
<organism evidence="2 3">
    <name type="scientific">Gallus gallus</name>
    <name type="common">Chicken</name>
    <dbReference type="NCBI Taxonomy" id="9031"/>
    <lineage>
        <taxon>Eukaryota</taxon>
        <taxon>Metazoa</taxon>
        <taxon>Chordata</taxon>
        <taxon>Craniata</taxon>
        <taxon>Vertebrata</taxon>
        <taxon>Euteleostomi</taxon>
        <taxon>Archelosauria</taxon>
        <taxon>Archosauria</taxon>
        <taxon>Dinosauria</taxon>
        <taxon>Saurischia</taxon>
        <taxon>Theropoda</taxon>
        <taxon>Coelurosauria</taxon>
        <taxon>Aves</taxon>
        <taxon>Neognathae</taxon>
        <taxon>Galloanserae</taxon>
        <taxon>Galliformes</taxon>
        <taxon>Phasianidae</taxon>
        <taxon>Phasianinae</taxon>
        <taxon>Gallus</taxon>
    </lineage>
</organism>
<reference evidence="2" key="3">
    <citation type="submission" date="2025-09" db="UniProtKB">
        <authorList>
            <consortium name="Ensembl"/>
        </authorList>
    </citation>
    <scope>IDENTIFICATION</scope>
    <source>
        <strain evidence="2">broiler</strain>
    </source>
</reference>
<evidence type="ECO:0000256" key="1">
    <source>
        <dbReference type="SAM" id="MobiDB-lite"/>
    </source>
</evidence>
<proteinExistence type="predicted"/>
<reference evidence="2" key="1">
    <citation type="submission" date="2020-11" db="EMBL/GenBank/DDBJ databases">
        <title>Gallus gallus (Chicken) genome, bGalGal1, GRCg7b, maternal haplotype autosomes + Z &amp; W.</title>
        <authorList>
            <person name="Warren W."/>
            <person name="Formenti G."/>
            <person name="Fedrigo O."/>
            <person name="Haase B."/>
            <person name="Mountcastle J."/>
            <person name="Balacco J."/>
            <person name="Tracey A."/>
            <person name="Schneider V."/>
            <person name="Okimoto R."/>
            <person name="Cheng H."/>
            <person name="Hawken R."/>
            <person name="Howe K."/>
            <person name="Jarvis E.D."/>
        </authorList>
    </citation>
    <scope>NUCLEOTIDE SEQUENCE [LARGE SCALE GENOMIC DNA]</scope>
    <source>
        <strain evidence="2">Broiler</strain>
    </source>
</reference>